<evidence type="ECO:0000256" key="9">
    <source>
        <dbReference type="ARBA" id="ARBA00023211"/>
    </source>
</evidence>
<evidence type="ECO:0000256" key="5">
    <source>
        <dbReference type="ARBA" id="ARBA00022430"/>
    </source>
</evidence>
<dbReference type="InterPro" id="IPR005671">
    <property type="entry name" value="LeuA_bact_synth"/>
</dbReference>
<dbReference type="SUPFAM" id="SSF51569">
    <property type="entry name" value="Aldolase"/>
    <property type="match status" value="1"/>
</dbReference>
<dbReference type="NCBIfam" id="NF002085">
    <property type="entry name" value="PRK00915.1-2"/>
    <property type="match status" value="1"/>
</dbReference>
<dbReference type="GO" id="GO:0003852">
    <property type="term" value="F:2-isopropylmalate synthase activity"/>
    <property type="evidence" value="ECO:0007669"/>
    <property type="project" value="UniProtKB-UniRule"/>
</dbReference>
<dbReference type="FunFam" id="1.10.238.260:FF:000001">
    <property type="entry name" value="2-isopropylmalate synthase"/>
    <property type="match status" value="1"/>
</dbReference>
<name>A0A919S0R3_9CLOT</name>
<dbReference type="Proteomes" id="UP000679179">
    <property type="component" value="Unassembled WGS sequence"/>
</dbReference>
<evidence type="ECO:0000313" key="13">
    <source>
        <dbReference type="EMBL" id="GIM28493.1"/>
    </source>
</evidence>
<protein>
    <recommendedName>
        <fullName evidence="4 11">2-isopropylmalate synthase</fullName>
        <ecNumber evidence="3 11">2.3.3.13</ecNumber>
    </recommendedName>
    <alternativeName>
        <fullName evidence="11">Alpha-IPM synthase</fullName>
    </alternativeName>
    <alternativeName>
        <fullName evidence="11">Alpha-isopropylmalate synthase</fullName>
    </alternativeName>
</protein>
<sequence length="506" mass="55276">MKRIKIFDTTLRDGEQTPGVNLNLKEKLMIAKSLENLGVDIIEAGFPMASLGDFQGVNTIAKEIRNSTIAALCRATKSDIDRAYEAIKVAQSPRIHTFIATSPIHLKYKLNMTEDEVLERAVEMVKYASTLCSDVEFSAEDAYRSNPEFLVKLFGKVIKAGAKVLNIPDTVGYALPNDYHDFIKYIVNNTEGIEKVDVSVHCHDDLGLAVANSLSGVLAGATQVECAVNGLGERAGNASLEEIVMAIETRKNHLGMYTNINTTGLWRTSKLVSSLSGVVVQPNKAIVGENAFAHESGIHQDGVLKEKSTYEIITPESVGKVDNNNIVLGKHSGRHAFSSYLKDNGIVLEQEALEEAFDRFKKLTDRKKTITWRDIEALVSNNVTLPQEAYKLVSFQILGGNKIIATTTVEIEKDGVVLRESAVGDGSIESAFKAVEKAVGKEVKLRDYSIHSVTDGEDALGEVTVKIEESGEVFVGKALSGDVMEASINALINAVNKMMDYFDNKK</sequence>
<keyword evidence="6 11" id="KW-0028">Amino-acid biosynthesis</keyword>
<comment type="pathway">
    <text evidence="1 11">Amino-acid biosynthesis; L-leucine biosynthesis; L-leucine from 3-methyl-2-oxobutanoate: step 1/4.</text>
</comment>
<dbReference type="InterPro" id="IPR054691">
    <property type="entry name" value="LeuA/HCS_post-cat"/>
</dbReference>
<feature type="binding site" evidence="11">
    <location>
        <position position="201"/>
    </location>
    <ligand>
        <name>Mn(2+)</name>
        <dbReference type="ChEBI" id="CHEBI:29035"/>
    </ligand>
</feature>
<feature type="region of interest" description="Regulatory domain" evidence="11">
    <location>
        <begin position="391"/>
        <end position="506"/>
    </location>
</feature>
<dbReference type="GO" id="GO:0009098">
    <property type="term" value="P:L-leucine biosynthetic process"/>
    <property type="evidence" value="ECO:0007669"/>
    <property type="project" value="UniProtKB-UniRule"/>
</dbReference>
<evidence type="ECO:0000256" key="7">
    <source>
        <dbReference type="ARBA" id="ARBA00022679"/>
    </source>
</evidence>
<dbReference type="NCBIfam" id="TIGR00973">
    <property type="entry name" value="leuA_bact"/>
    <property type="match status" value="1"/>
</dbReference>
<organism evidence="13 14">
    <name type="scientific">Clostridium polyendosporum</name>
    <dbReference type="NCBI Taxonomy" id="69208"/>
    <lineage>
        <taxon>Bacteria</taxon>
        <taxon>Bacillati</taxon>
        <taxon>Bacillota</taxon>
        <taxon>Clostridia</taxon>
        <taxon>Eubacteriales</taxon>
        <taxon>Clostridiaceae</taxon>
        <taxon>Clostridium</taxon>
    </lineage>
</organism>
<comment type="caution">
    <text evidence="13">The sequence shown here is derived from an EMBL/GenBank/DDBJ whole genome shotgun (WGS) entry which is preliminary data.</text>
</comment>
<dbReference type="SUPFAM" id="SSF110921">
    <property type="entry name" value="2-isopropylmalate synthase LeuA, allosteric (dimerisation) domain"/>
    <property type="match status" value="1"/>
</dbReference>
<reference evidence="13" key="1">
    <citation type="submission" date="2021-03" db="EMBL/GenBank/DDBJ databases">
        <title>Taxonomic study of Clostridium polyendosporum from meadow-gley soil under rice.</title>
        <authorList>
            <person name="Kobayashi H."/>
            <person name="Tanizawa Y."/>
            <person name="Yagura M."/>
        </authorList>
    </citation>
    <scope>NUCLEOTIDE SEQUENCE</scope>
    <source>
        <strain evidence="13">JCM 30710</strain>
    </source>
</reference>
<evidence type="ECO:0000313" key="14">
    <source>
        <dbReference type="Proteomes" id="UP000679179"/>
    </source>
</evidence>
<evidence type="ECO:0000256" key="4">
    <source>
        <dbReference type="ARBA" id="ARBA00018198"/>
    </source>
</evidence>
<dbReference type="Gene3D" id="3.20.20.70">
    <property type="entry name" value="Aldolase class I"/>
    <property type="match status" value="1"/>
</dbReference>
<keyword evidence="11" id="KW-0963">Cytoplasm</keyword>
<dbReference type="SMART" id="SM00917">
    <property type="entry name" value="LeuA_dimer"/>
    <property type="match status" value="1"/>
</dbReference>
<comment type="catalytic activity">
    <reaction evidence="11">
        <text>3-methyl-2-oxobutanoate + acetyl-CoA + H2O = (2S)-2-isopropylmalate + CoA + H(+)</text>
        <dbReference type="Rhea" id="RHEA:21524"/>
        <dbReference type="ChEBI" id="CHEBI:1178"/>
        <dbReference type="ChEBI" id="CHEBI:11851"/>
        <dbReference type="ChEBI" id="CHEBI:15377"/>
        <dbReference type="ChEBI" id="CHEBI:15378"/>
        <dbReference type="ChEBI" id="CHEBI:57287"/>
        <dbReference type="ChEBI" id="CHEBI:57288"/>
        <dbReference type="EC" id="2.3.3.13"/>
    </reaction>
</comment>
<dbReference type="Pfam" id="PF08502">
    <property type="entry name" value="LeuA_dimer"/>
    <property type="match status" value="1"/>
</dbReference>
<dbReference type="Pfam" id="PF00682">
    <property type="entry name" value="HMGL-like"/>
    <property type="match status" value="1"/>
</dbReference>
<evidence type="ECO:0000256" key="1">
    <source>
        <dbReference type="ARBA" id="ARBA00004689"/>
    </source>
</evidence>
<keyword evidence="10 11" id="KW-0100">Branched-chain amino acid biosynthesis</keyword>
<comment type="similarity">
    <text evidence="2 11">Belongs to the alpha-IPM synthase/homocitrate synthase family. LeuA type 1 subfamily.</text>
</comment>
<dbReference type="NCBIfam" id="NF002086">
    <property type="entry name" value="PRK00915.1-3"/>
    <property type="match status" value="1"/>
</dbReference>
<dbReference type="PROSITE" id="PS50991">
    <property type="entry name" value="PYR_CT"/>
    <property type="match status" value="1"/>
</dbReference>
<dbReference type="PANTHER" id="PTHR10277:SF9">
    <property type="entry name" value="2-ISOPROPYLMALATE SYNTHASE 1, CHLOROPLASTIC-RELATED"/>
    <property type="match status" value="1"/>
</dbReference>
<dbReference type="InterPro" id="IPR036230">
    <property type="entry name" value="LeuA_allosteric_dom_sf"/>
</dbReference>
<feature type="binding site" evidence="11">
    <location>
        <position position="203"/>
    </location>
    <ligand>
        <name>Mn(2+)</name>
        <dbReference type="ChEBI" id="CHEBI:29035"/>
    </ligand>
</feature>
<evidence type="ECO:0000259" key="12">
    <source>
        <dbReference type="PROSITE" id="PS50991"/>
    </source>
</evidence>
<comment type="subunit">
    <text evidence="11">Homodimer.</text>
</comment>
<dbReference type="PROSITE" id="PS00815">
    <property type="entry name" value="AIPM_HOMOCIT_SYNTH_1"/>
    <property type="match status" value="1"/>
</dbReference>
<dbReference type="Gene3D" id="1.10.238.260">
    <property type="match status" value="1"/>
</dbReference>
<dbReference type="InterPro" id="IPR013709">
    <property type="entry name" value="2-isopropylmalate_synth_dimer"/>
</dbReference>
<keyword evidence="8 11" id="KW-0479">Metal-binding</keyword>
<evidence type="ECO:0000256" key="6">
    <source>
        <dbReference type="ARBA" id="ARBA00022605"/>
    </source>
</evidence>
<dbReference type="Pfam" id="PF22617">
    <property type="entry name" value="HCS_D2"/>
    <property type="match status" value="1"/>
</dbReference>
<dbReference type="RefSeq" id="WP_212903223.1">
    <property type="nucleotide sequence ID" value="NZ_BOPZ01000007.1"/>
</dbReference>
<dbReference type="Gene3D" id="3.30.160.270">
    <property type="match status" value="1"/>
</dbReference>
<dbReference type="GO" id="GO:0030145">
    <property type="term" value="F:manganese ion binding"/>
    <property type="evidence" value="ECO:0007669"/>
    <property type="project" value="UniProtKB-UniRule"/>
</dbReference>
<dbReference type="HAMAP" id="MF_01025">
    <property type="entry name" value="LeuA_type1"/>
    <property type="match status" value="1"/>
</dbReference>
<proteinExistence type="inferred from homology"/>
<dbReference type="PANTHER" id="PTHR10277">
    <property type="entry name" value="HOMOCITRATE SYNTHASE-RELATED"/>
    <property type="match status" value="1"/>
</dbReference>
<evidence type="ECO:0000256" key="2">
    <source>
        <dbReference type="ARBA" id="ARBA00009396"/>
    </source>
</evidence>
<dbReference type="EC" id="2.3.3.13" evidence="3 11"/>
<keyword evidence="7 11" id="KW-0808">Transferase</keyword>
<dbReference type="GO" id="GO:0005737">
    <property type="term" value="C:cytoplasm"/>
    <property type="evidence" value="ECO:0007669"/>
    <property type="project" value="UniProtKB-UniRule"/>
</dbReference>
<dbReference type="EMBL" id="BOPZ01000007">
    <property type="protein sequence ID" value="GIM28493.1"/>
    <property type="molecule type" value="Genomic_DNA"/>
</dbReference>
<dbReference type="InterPro" id="IPR000891">
    <property type="entry name" value="PYR_CT"/>
</dbReference>
<evidence type="ECO:0000256" key="3">
    <source>
        <dbReference type="ARBA" id="ARBA00012973"/>
    </source>
</evidence>
<feature type="binding site" evidence="11">
    <location>
        <position position="237"/>
    </location>
    <ligand>
        <name>Mn(2+)</name>
        <dbReference type="ChEBI" id="CHEBI:29035"/>
    </ligand>
</feature>
<keyword evidence="9 11" id="KW-0464">Manganese</keyword>
<dbReference type="GO" id="GO:0003985">
    <property type="term" value="F:acetyl-CoA C-acetyltransferase activity"/>
    <property type="evidence" value="ECO:0007669"/>
    <property type="project" value="UniProtKB-UniRule"/>
</dbReference>
<dbReference type="CDD" id="cd07940">
    <property type="entry name" value="DRE_TIM_IPMS"/>
    <property type="match status" value="1"/>
</dbReference>
<dbReference type="InterPro" id="IPR013785">
    <property type="entry name" value="Aldolase_TIM"/>
</dbReference>
<dbReference type="PROSITE" id="PS00816">
    <property type="entry name" value="AIPM_HOMOCIT_SYNTH_2"/>
    <property type="match status" value="1"/>
</dbReference>
<dbReference type="AlphaFoldDB" id="A0A919S0R3"/>
<dbReference type="InterPro" id="IPR002034">
    <property type="entry name" value="AIPM/Hcit_synth_CS"/>
</dbReference>
<evidence type="ECO:0000256" key="11">
    <source>
        <dbReference type="HAMAP-Rule" id="MF_01025"/>
    </source>
</evidence>
<dbReference type="InterPro" id="IPR050073">
    <property type="entry name" value="2-IPM_HCS-like"/>
</dbReference>
<feature type="domain" description="Pyruvate carboxyltransferase" evidence="12">
    <location>
        <begin position="4"/>
        <end position="266"/>
    </location>
</feature>
<accession>A0A919S0R3</accession>
<feature type="binding site" evidence="11">
    <location>
        <position position="13"/>
    </location>
    <ligand>
        <name>Mn(2+)</name>
        <dbReference type="ChEBI" id="CHEBI:29035"/>
    </ligand>
</feature>
<evidence type="ECO:0000256" key="8">
    <source>
        <dbReference type="ARBA" id="ARBA00022723"/>
    </source>
</evidence>
<comment type="cofactor">
    <cofactor evidence="11">
        <name>Mn(2+)</name>
        <dbReference type="ChEBI" id="CHEBI:29035"/>
    </cofactor>
</comment>
<comment type="function">
    <text evidence="11">Catalyzes the condensation of the acetyl group of acetyl-CoA with 3-methyl-2-oxobutanoate (2-ketoisovalerate) to form 3-carboxy-3-hydroxy-4-methylpentanoate (2-isopropylmalate).</text>
</comment>
<dbReference type="FunFam" id="3.20.20.70:FF:000010">
    <property type="entry name" value="2-isopropylmalate synthase"/>
    <property type="match status" value="1"/>
</dbReference>
<evidence type="ECO:0000256" key="10">
    <source>
        <dbReference type="ARBA" id="ARBA00023304"/>
    </source>
</evidence>
<keyword evidence="5 11" id="KW-0432">Leucine biosynthesis</keyword>
<keyword evidence="14" id="KW-1185">Reference proteome</keyword>
<gene>
    <name evidence="13" type="primary">leuA_3</name>
    <name evidence="11" type="synonym">leuA</name>
    <name evidence="13" type="ORF">CPJCM30710_11590</name>
</gene>